<keyword evidence="3" id="KW-1185">Reference proteome</keyword>
<feature type="compositionally biased region" description="Basic and acidic residues" evidence="1">
    <location>
        <begin position="26"/>
        <end position="35"/>
    </location>
</feature>
<dbReference type="HOGENOM" id="CLU_3146043_0_0_11"/>
<dbReference type="STRING" id="445975.COLSTE_02288"/>
<reference evidence="2 3" key="2">
    <citation type="submission" date="2008-10" db="EMBL/GenBank/DDBJ databases">
        <authorList>
            <person name="Fulton L."/>
            <person name="Clifton S."/>
            <person name="Fulton B."/>
            <person name="Xu J."/>
            <person name="Minx P."/>
            <person name="Pepin K.H."/>
            <person name="Johnson M."/>
            <person name="Thiruvilangam P."/>
            <person name="Bhonagiri V."/>
            <person name="Nash W.E."/>
            <person name="Mardis E.R."/>
            <person name="Wilson R.K."/>
        </authorList>
    </citation>
    <scope>NUCLEOTIDE SEQUENCE [LARGE SCALE GENOMIC DNA]</scope>
    <source>
        <strain evidence="2 3">DSM 13279</strain>
    </source>
</reference>
<dbReference type="Proteomes" id="UP000003560">
    <property type="component" value="Unassembled WGS sequence"/>
</dbReference>
<feature type="non-terminal residue" evidence="2">
    <location>
        <position position="49"/>
    </location>
</feature>
<evidence type="ECO:0000313" key="3">
    <source>
        <dbReference type="Proteomes" id="UP000003560"/>
    </source>
</evidence>
<sequence length="49" mass="5518">MSKRHNMTPDEAEELFSELDASGVLDPDRAAAREGRAKRRLFMRRTAGA</sequence>
<name>B6GDV3_9ACTN</name>
<accession>B6GDV3</accession>
<protein>
    <submittedName>
        <fullName evidence="2">Uncharacterized protein</fullName>
    </submittedName>
</protein>
<reference evidence="2 3" key="1">
    <citation type="submission" date="2008-10" db="EMBL/GenBank/DDBJ databases">
        <title>Draft genome sequence of Collinsella stercoris (DSM 13279).</title>
        <authorList>
            <person name="Sudarsanam P."/>
            <person name="Ley R."/>
            <person name="Guruge J."/>
            <person name="Turnbaugh P.J."/>
            <person name="Mahowald M."/>
            <person name="Liep D."/>
            <person name="Gordon J."/>
        </authorList>
    </citation>
    <scope>NUCLEOTIDE SEQUENCE [LARGE SCALE GENOMIC DNA]</scope>
    <source>
        <strain evidence="2 3">DSM 13279</strain>
    </source>
</reference>
<dbReference type="EMBL" id="ABXJ01000130">
    <property type="protein sequence ID" value="EEA89570.1"/>
    <property type="molecule type" value="Genomic_DNA"/>
</dbReference>
<evidence type="ECO:0000256" key="1">
    <source>
        <dbReference type="SAM" id="MobiDB-lite"/>
    </source>
</evidence>
<proteinExistence type="predicted"/>
<evidence type="ECO:0000313" key="2">
    <source>
        <dbReference type="EMBL" id="EEA89570.1"/>
    </source>
</evidence>
<gene>
    <name evidence="2" type="ORF">COLSTE_02288</name>
</gene>
<feature type="region of interest" description="Disordered" evidence="1">
    <location>
        <begin position="1"/>
        <end position="37"/>
    </location>
</feature>
<dbReference type="AlphaFoldDB" id="B6GDV3"/>
<organism evidence="2 3">
    <name type="scientific">Collinsella stercoris DSM 13279</name>
    <dbReference type="NCBI Taxonomy" id="445975"/>
    <lineage>
        <taxon>Bacteria</taxon>
        <taxon>Bacillati</taxon>
        <taxon>Actinomycetota</taxon>
        <taxon>Coriobacteriia</taxon>
        <taxon>Coriobacteriales</taxon>
        <taxon>Coriobacteriaceae</taxon>
        <taxon>Collinsella</taxon>
    </lineage>
</organism>
<comment type="caution">
    <text evidence="2">The sequence shown here is derived from an EMBL/GenBank/DDBJ whole genome shotgun (WGS) entry which is preliminary data.</text>
</comment>